<dbReference type="GO" id="GO:0005730">
    <property type="term" value="C:nucleolus"/>
    <property type="evidence" value="ECO:0007669"/>
    <property type="project" value="TreeGrafter"/>
</dbReference>
<name>A0A0A9CMU0_ARUDO</name>
<dbReference type="EMBL" id="GBRH01220306">
    <property type="protein sequence ID" value="JAD77589.1"/>
    <property type="molecule type" value="Transcribed_RNA"/>
</dbReference>
<feature type="compositionally biased region" description="Basic and acidic residues" evidence="1">
    <location>
        <begin position="62"/>
        <end position="76"/>
    </location>
</feature>
<evidence type="ECO:0000313" key="2">
    <source>
        <dbReference type="EMBL" id="JAD77589.1"/>
    </source>
</evidence>
<feature type="region of interest" description="Disordered" evidence="1">
    <location>
        <begin position="1"/>
        <end position="80"/>
    </location>
</feature>
<sequence>MVGGGDLQSAKKRKREHAEGKPKPSQVKGGESGAKRKKHPGAHAGHGAAGEAAVKKKQPVTAKEKRLAAKEMSESRKMKRKRHYNLEKELTKLWEKMRCHDVSKDERLVSEALRKMDGKYVDIAGSHVTARVLQTCVKWCSQSERDAIFEALQPHLLTLSRKKYAVFLVKKLIKLATKKTICLVHLYSSWPYCQTSSSCYRSRSR</sequence>
<dbReference type="GO" id="GO:0003729">
    <property type="term" value="F:mRNA binding"/>
    <property type="evidence" value="ECO:0007669"/>
    <property type="project" value="TreeGrafter"/>
</dbReference>
<organism evidence="2">
    <name type="scientific">Arundo donax</name>
    <name type="common">Giant reed</name>
    <name type="synonym">Donax arundinaceus</name>
    <dbReference type="NCBI Taxonomy" id="35708"/>
    <lineage>
        <taxon>Eukaryota</taxon>
        <taxon>Viridiplantae</taxon>
        <taxon>Streptophyta</taxon>
        <taxon>Embryophyta</taxon>
        <taxon>Tracheophyta</taxon>
        <taxon>Spermatophyta</taxon>
        <taxon>Magnoliopsida</taxon>
        <taxon>Liliopsida</taxon>
        <taxon>Poales</taxon>
        <taxon>Poaceae</taxon>
        <taxon>PACMAD clade</taxon>
        <taxon>Arundinoideae</taxon>
        <taxon>Arundineae</taxon>
        <taxon>Arundo</taxon>
    </lineage>
</organism>
<accession>A0A0A9CMU0</accession>
<dbReference type="AlphaFoldDB" id="A0A0A9CMU0"/>
<feature type="compositionally biased region" description="Low complexity" evidence="1">
    <location>
        <begin position="42"/>
        <end position="52"/>
    </location>
</feature>
<dbReference type="InterPro" id="IPR040059">
    <property type="entry name" value="PUM3"/>
</dbReference>
<dbReference type="PANTHER" id="PTHR13389:SF0">
    <property type="entry name" value="PUMILIO HOMOLOG 3"/>
    <property type="match status" value="1"/>
</dbReference>
<dbReference type="PANTHER" id="PTHR13389">
    <property type="entry name" value="PUMILIO HOMOLOG 3"/>
    <property type="match status" value="1"/>
</dbReference>
<dbReference type="InterPro" id="IPR016024">
    <property type="entry name" value="ARM-type_fold"/>
</dbReference>
<dbReference type="GO" id="GO:0006417">
    <property type="term" value="P:regulation of translation"/>
    <property type="evidence" value="ECO:0007669"/>
    <property type="project" value="TreeGrafter"/>
</dbReference>
<reference evidence="2" key="1">
    <citation type="submission" date="2014-09" db="EMBL/GenBank/DDBJ databases">
        <authorList>
            <person name="Magalhaes I.L.F."/>
            <person name="Oliveira U."/>
            <person name="Santos F.R."/>
            <person name="Vidigal T.H.D.A."/>
            <person name="Brescovit A.D."/>
            <person name="Santos A.J."/>
        </authorList>
    </citation>
    <scope>NUCLEOTIDE SEQUENCE</scope>
    <source>
        <tissue evidence="2">Shoot tissue taken approximately 20 cm above the soil surface</tissue>
    </source>
</reference>
<dbReference type="Gene3D" id="1.25.10.10">
    <property type="entry name" value="Leucine-rich Repeat Variant"/>
    <property type="match status" value="1"/>
</dbReference>
<dbReference type="SUPFAM" id="SSF48371">
    <property type="entry name" value="ARM repeat"/>
    <property type="match status" value="1"/>
</dbReference>
<dbReference type="InterPro" id="IPR011989">
    <property type="entry name" value="ARM-like"/>
</dbReference>
<proteinExistence type="predicted"/>
<evidence type="ECO:0008006" key="3">
    <source>
        <dbReference type="Google" id="ProtNLM"/>
    </source>
</evidence>
<reference evidence="2" key="2">
    <citation type="journal article" date="2015" name="Data Brief">
        <title>Shoot transcriptome of the giant reed, Arundo donax.</title>
        <authorList>
            <person name="Barrero R.A."/>
            <person name="Guerrero F.D."/>
            <person name="Moolhuijzen P."/>
            <person name="Goolsby J.A."/>
            <person name="Tidwell J."/>
            <person name="Bellgard S.E."/>
            <person name="Bellgard M.I."/>
        </authorList>
    </citation>
    <scope>NUCLEOTIDE SEQUENCE</scope>
    <source>
        <tissue evidence="2">Shoot tissue taken approximately 20 cm above the soil surface</tissue>
    </source>
</reference>
<evidence type="ECO:0000256" key="1">
    <source>
        <dbReference type="SAM" id="MobiDB-lite"/>
    </source>
</evidence>
<protein>
    <recommendedName>
        <fullName evidence="3">PUM-HD domain-containing protein</fullName>
    </recommendedName>
</protein>